<dbReference type="Pfam" id="PF01497">
    <property type="entry name" value="Peripla_BP_2"/>
    <property type="match status" value="1"/>
</dbReference>
<dbReference type="NCBIfam" id="NF038402">
    <property type="entry name" value="TroA_like"/>
    <property type="match status" value="1"/>
</dbReference>
<dbReference type="InterPro" id="IPR050902">
    <property type="entry name" value="ABC_Transporter_SBP"/>
</dbReference>
<reference evidence="7" key="1">
    <citation type="submission" date="2020-05" db="EMBL/GenBank/DDBJ databases">
        <authorList>
            <person name="Chiriac C."/>
            <person name="Salcher M."/>
            <person name="Ghai R."/>
            <person name="Kavagutti S V."/>
        </authorList>
    </citation>
    <scope>NUCLEOTIDE SEQUENCE</scope>
</reference>
<evidence type="ECO:0000313" key="6">
    <source>
        <dbReference type="EMBL" id="CAB4807787.1"/>
    </source>
</evidence>
<dbReference type="PROSITE" id="PS50983">
    <property type="entry name" value="FE_B12_PBP"/>
    <property type="match status" value="1"/>
</dbReference>
<keyword evidence="1" id="KW-0732">Signal</keyword>
<evidence type="ECO:0000313" key="3">
    <source>
        <dbReference type="EMBL" id="CAB4337164.1"/>
    </source>
</evidence>
<feature type="domain" description="Fe/B12 periplasmic-binding" evidence="2">
    <location>
        <begin position="58"/>
        <end position="311"/>
    </location>
</feature>
<dbReference type="EMBL" id="CAFAAO010000013">
    <property type="protein sequence ID" value="CAB4807787.1"/>
    <property type="molecule type" value="Genomic_DNA"/>
</dbReference>
<dbReference type="EMBL" id="CAFBIX010000020">
    <property type="protein sequence ID" value="CAB4847712.1"/>
    <property type="molecule type" value="Genomic_DNA"/>
</dbReference>
<dbReference type="SUPFAM" id="SSF53807">
    <property type="entry name" value="Helical backbone' metal receptor"/>
    <property type="match status" value="1"/>
</dbReference>
<accession>A0A6J7BPZ9</accession>
<evidence type="ECO:0000259" key="2">
    <source>
        <dbReference type="PROSITE" id="PS50983"/>
    </source>
</evidence>
<gene>
    <name evidence="5" type="ORF">UFOPK2648_01253</name>
    <name evidence="6" type="ORF">UFOPK3037_01071</name>
    <name evidence="7" type="ORF">UFOPK3278_00652</name>
    <name evidence="3" type="ORF">UFOPK3406_00681</name>
    <name evidence="4" type="ORF">UFOPK3925_00883</name>
    <name evidence="8" type="ORF">UFOPK4097_01045</name>
</gene>
<dbReference type="EMBL" id="CAESAD010000005">
    <property type="protein sequence ID" value="CAB4339823.1"/>
    <property type="molecule type" value="Genomic_DNA"/>
</dbReference>
<sequence>MFKKFHVVVAVSALLLTACGQSNSSTASSPEPTAVSASFPVTIENNGASITIAEQPTSIISLSPTATEILFAIDAGDQVIAVDDQSNYPAEAPISDLSGFTPNLESIVALSPDLVVVSFDADGIVAALTAANIPVLVQYAATSLDDTYLQIAELGTATGNVESASTLTSTMKSEIETAISKLPTNASGLTYFHELDNTLYTVTSATFIGSIYALAGLTNIADTSADAASGYPQLSPEFVVAADPAIIFLADTKCCEQTATTLAQRPGFENLTAVTSGSVVELDDDVASRWGPRTVDFVNAIVDGILKVSPA</sequence>
<organism evidence="7">
    <name type="scientific">freshwater metagenome</name>
    <dbReference type="NCBI Taxonomy" id="449393"/>
    <lineage>
        <taxon>unclassified sequences</taxon>
        <taxon>metagenomes</taxon>
        <taxon>ecological metagenomes</taxon>
    </lineage>
</organism>
<evidence type="ECO:0000313" key="4">
    <source>
        <dbReference type="EMBL" id="CAB4339823.1"/>
    </source>
</evidence>
<dbReference type="InterPro" id="IPR054828">
    <property type="entry name" value="Vit_B12_bind_prot"/>
</dbReference>
<dbReference type="EMBL" id="CAFBPK010000017">
    <property type="protein sequence ID" value="CAB5022946.1"/>
    <property type="molecule type" value="Genomic_DNA"/>
</dbReference>
<dbReference type="EMBL" id="CAEZYC010000097">
    <property type="protein sequence ID" value="CAB4717901.1"/>
    <property type="molecule type" value="Genomic_DNA"/>
</dbReference>
<dbReference type="InterPro" id="IPR002491">
    <property type="entry name" value="ABC_transptr_periplasmic_BD"/>
</dbReference>
<dbReference type="EMBL" id="CAESAI010000012">
    <property type="protein sequence ID" value="CAB4337164.1"/>
    <property type="molecule type" value="Genomic_DNA"/>
</dbReference>
<dbReference type="PANTHER" id="PTHR30535">
    <property type="entry name" value="VITAMIN B12-BINDING PROTEIN"/>
    <property type="match status" value="1"/>
</dbReference>
<dbReference type="PANTHER" id="PTHR30535:SF34">
    <property type="entry name" value="MOLYBDATE-BINDING PROTEIN MOLA"/>
    <property type="match status" value="1"/>
</dbReference>
<dbReference type="AlphaFoldDB" id="A0A6J7BPZ9"/>
<dbReference type="PROSITE" id="PS51257">
    <property type="entry name" value="PROKAR_LIPOPROTEIN"/>
    <property type="match status" value="1"/>
</dbReference>
<evidence type="ECO:0000256" key="1">
    <source>
        <dbReference type="ARBA" id="ARBA00022729"/>
    </source>
</evidence>
<evidence type="ECO:0000313" key="7">
    <source>
        <dbReference type="EMBL" id="CAB4847712.1"/>
    </source>
</evidence>
<protein>
    <submittedName>
        <fullName evidence="7">Unannotated protein</fullName>
    </submittedName>
</protein>
<proteinExistence type="predicted"/>
<dbReference type="Gene3D" id="3.40.50.1980">
    <property type="entry name" value="Nitrogenase molybdenum iron protein domain"/>
    <property type="match status" value="2"/>
</dbReference>
<dbReference type="GO" id="GO:0071281">
    <property type="term" value="P:cellular response to iron ion"/>
    <property type="evidence" value="ECO:0007669"/>
    <property type="project" value="TreeGrafter"/>
</dbReference>
<name>A0A6J7BPZ9_9ZZZZ</name>
<evidence type="ECO:0000313" key="5">
    <source>
        <dbReference type="EMBL" id="CAB4717901.1"/>
    </source>
</evidence>
<dbReference type="CDD" id="cd01143">
    <property type="entry name" value="YvrC"/>
    <property type="match status" value="1"/>
</dbReference>
<evidence type="ECO:0000313" key="8">
    <source>
        <dbReference type="EMBL" id="CAB5022946.1"/>
    </source>
</evidence>